<dbReference type="InterPro" id="IPR012340">
    <property type="entry name" value="NA-bd_OB-fold"/>
</dbReference>
<dbReference type="SUPFAM" id="SSF81872">
    <property type="entry name" value="BRCA2 helical domain"/>
    <property type="match status" value="1"/>
</dbReference>
<reference evidence="9" key="1">
    <citation type="submission" date="2021-01" db="UniProtKB">
        <authorList>
            <consortium name="EnsemblPlants"/>
        </authorList>
    </citation>
    <scope>IDENTIFICATION</scope>
</reference>
<evidence type="ECO:0000259" key="7">
    <source>
        <dbReference type="Pfam" id="PF09103"/>
    </source>
</evidence>
<feature type="domain" description="BRCA2 OB1" evidence="7">
    <location>
        <begin position="593"/>
        <end position="714"/>
    </location>
</feature>
<dbReference type="Gramene" id="Kaladp0550s0062.1.v1.1">
    <property type="protein sequence ID" value="Kaladp0550s0062.1.v1.1"/>
    <property type="gene ID" value="Kaladp0550s0062.v1.1"/>
</dbReference>
<feature type="region of interest" description="Disordered" evidence="6">
    <location>
        <begin position="400"/>
        <end position="432"/>
    </location>
</feature>
<evidence type="ECO:0000313" key="10">
    <source>
        <dbReference type="Proteomes" id="UP000594263"/>
    </source>
</evidence>
<dbReference type="OMA" id="ISFCSPC"/>
<dbReference type="InterPro" id="IPR015187">
    <property type="entry name" value="BRCA2_OB_1"/>
</dbReference>
<dbReference type="CDD" id="cd04493">
    <property type="entry name" value="BRCA2DBD_OB1"/>
    <property type="match status" value="1"/>
</dbReference>
<keyword evidence="10" id="KW-1185">Reference proteome</keyword>
<evidence type="ECO:0000256" key="2">
    <source>
        <dbReference type="ARBA" id="ARBA00022763"/>
    </source>
</evidence>
<evidence type="ECO:0008006" key="11">
    <source>
        <dbReference type="Google" id="ProtNLM"/>
    </source>
</evidence>
<sequence>MSTWRIFSDAGNNFRWEGSDRKPLPPPQPDLPEFSGRTTSVADLLLEVAEEVVDDSDEEDNVGQVFRTGSGKKLEVKQSSIDRARAVLGGLNVETADLETNELKSWSLEKADVCSSSSSLFQTASGKTVDISPLGLMKAKALLGLEEKEDSNVKDFSSPASSCVTNDPHYGKRENDAASGDPKSVSSGRFKFEITVPEGERRKSSMSEQVMPAKCSSTLNPPPIKFQTAGGRSISVSSEALKRARSLLGDPDIGDICTEAGASSVGIPLFLDRRVADRGLIRESETTCVPPSLEREKENITPKCFISPLRPSPHNSQLSLDSCKTSSGTNLIDKFNEEDSDCVYKSNNVACIPKPKCRSIVTPQDAKMSLNSEENGVNNSSVTVTCHGKLLDISNRIDTTLKKQQQGTGEKRKFGRRHSASPSPFKRPRSRFSAPLVNNGSAVTNGPFITLASEHSFCKQNVSARYPFQATRLSALDYFGVPASQQHMQVESLSPQLNIISSDNAQNYVFFDGSSSAGVGVERIADMLVQTGAQKQYASKEWIANHYKWIVWKLACYDRGYPAKPGGNFLSVTNVLEELKYRYEREVNHGHRSAIKRILEGDASPSSMMVLCISAIYSNHNTSPPSSATRDCNMARVELTDGWYSIDAVMDALLLKQLAAGKLFVGQKLRVWGARFCGWVGPISPLEAPRTVNLSLHLNGTYRAHWADRLGLCKSVGAPLAFRCIKVGGGPVPQTLVIIKRIYPLLYKEKFPNGDSVIRSEKLEAKARHSFNQRRLLVVETITCSQKDTSDCQTNNDSDSDENIKLLKKLEMAAEPELLMAEMSKEQLASFSTYHTKMKETRHFDMSKSITKALADAGLVERNVSPFMRVKVAGLWSKSCQRKQFDKDGIITIWEPTEKQRHELIEGQPYAVSGLVALSSDSSLLYCSARGSSSRWRSLSPQVWKHFETSYVPRMPVCLSNLGHVSLSSEFDMAGLVVYVGEVFKAVNQKKQWIFVTDCSTSDLSSEEVLHSLLAIHLYLPERIDDLSSPISSNLVGSTVGFCNLVKEGKDQQNQVWVAKMTENSIYCLNYDLSYCSHLKDAAAAVIRWSSTSSLIVEKLRQKVLSIVGDGEL</sequence>
<dbReference type="FunFam" id="2.40.50.140:FF:000262">
    <property type="entry name" value="Protein BREAST CANCER SUSCEPTIBILITY 2 homolog B"/>
    <property type="match status" value="1"/>
</dbReference>
<feature type="region of interest" description="Disordered" evidence="6">
    <location>
        <begin position="150"/>
        <end position="232"/>
    </location>
</feature>
<feature type="compositionally biased region" description="Polar residues" evidence="6">
    <location>
        <begin position="154"/>
        <end position="165"/>
    </location>
</feature>
<dbReference type="PROSITE" id="PS50138">
    <property type="entry name" value="BRCA2_REPEAT"/>
    <property type="match status" value="2"/>
</dbReference>
<evidence type="ECO:0000256" key="5">
    <source>
        <dbReference type="ARBA" id="ARBA00023204"/>
    </source>
</evidence>
<feature type="domain" description="Breast cancer type 2 susceptibility protein helical" evidence="8">
    <location>
        <begin position="486"/>
        <end position="589"/>
    </location>
</feature>
<dbReference type="AlphaFoldDB" id="A0A7N0VEQ9"/>
<dbReference type="EnsemblPlants" id="Kaladp0550s0062.1.v1.1">
    <property type="protein sequence ID" value="Kaladp0550s0062.1.v1.1"/>
    <property type="gene ID" value="Kaladp0550s0062.v1.1"/>
</dbReference>
<evidence type="ECO:0000256" key="3">
    <source>
        <dbReference type="ARBA" id="ARBA00023125"/>
    </source>
</evidence>
<dbReference type="Pfam" id="PF09103">
    <property type="entry name" value="BRCA-2_OB1"/>
    <property type="match status" value="1"/>
</dbReference>
<protein>
    <recommendedName>
        <fullName evidence="11">Tower domain-containing protein</fullName>
    </recommendedName>
</protein>
<evidence type="ECO:0000256" key="1">
    <source>
        <dbReference type="ARBA" id="ARBA00022737"/>
    </source>
</evidence>
<keyword evidence="3" id="KW-0238">DNA-binding</keyword>
<evidence type="ECO:0000256" key="6">
    <source>
        <dbReference type="SAM" id="MobiDB-lite"/>
    </source>
</evidence>
<keyword evidence="4" id="KW-0233">DNA recombination</keyword>
<keyword evidence="1" id="KW-0677">Repeat</keyword>
<evidence type="ECO:0000313" key="9">
    <source>
        <dbReference type="EnsemblPlants" id="Kaladp0550s0062.1.v1.1"/>
    </source>
</evidence>
<dbReference type="InterPro" id="IPR015525">
    <property type="entry name" value="BRCA2"/>
</dbReference>
<dbReference type="PANTHER" id="PTHR11289:SF0">
    <property type="entry name" value="BREAST CANCER TYPE 2 SUSCEPTIBILITY PROTEIN"/>
    <property type="match status" value="1"/>
</dbReference>
<dbReference type="GO" id="GO:0003677">
    <property type="term" value="F:DNA binding"/>
    <property type="evidence" value="ECO:0007669"/>
    <property type="project" value="UniProtKB-KW"/>
</dbReference>
<dbReference type="Gene3D" id="2.40.50.140">
    <property type="entry name" value="Nucleic acid-binding proteins"/>
    <property type="match status" value="2"/>
</dbReference>
<dbReference type="SUPFAM" id="SSF81878">
    <property type="entry name" value="BRCA2 tower domain"/>
    <property type="match status" value="1"/>
</dbReference>
<dbReference type="GO" id="GO:0006355">
    <property type="term" value="P:regulation of DNA-templated transcription"/>
    <property type="evidence" value="ECO:0007669"/>
    <property type="project" value="TreeGrafter"/>
</dbReference>
<proteinExistence type="predicted"/>
<dbReference type="GO" id="GO:0000724">
    <property type="term" value="P:double-strand break repair via homologous recombination"/>
    <property type="evidence" value="ECO:0007669"/>
    <property type="project" value="InterPro"/>
</dbReference>
<evidence type="ECO:0000259" key="8">
    <source>
        <dbReference type="Pfam" id="PF09169"/>
    </source>
</evidence>
<dbReference type="InterPro" id="IPR002093">
    <property type="entry name" value="BRCA2_repeat"/>
</dbReference>
<keyword evidence="2" id="KW-0227">DNA damage</keyword>
<dbReference type="InterPro" id="IPR036315">
    <property type="entry name" value="BRCA2_hlx_sf"/>
</dbReference>
<keyword evidence="5" id="KW-0234">DNA repair</keyword>
<organism evidence="9 10">
    <name type="scientific">Kalanchoe fedtschenkoi</name>
    <name type="common">Lavender scallops</name>
    <name type="synonym">South American air plant</name>
    <dbReference type="NCBI Taxonomy" id="63787"/>
    <lineage>
        <taxon>Eukaryota</taxon>
        <taxon>Viridiplantae</taxon>
        <taxon>Streptophyta</taxon>
        <taxon>Embryophyta</taxon>
        <taxon>Tracheophyta</taxon>
        <taxon>Spermatophyta</taxon>
        <taxon>Magnoliopsida</taxon>
        <taxon>eudicotyledons</taxon>
        <taxon>Gunneridae</taxon>
        <taxon>Pentapetalae</taxon>
        <taxon>Saxifragales</taxon>
        <taxon>Crassulaceae</taxon>
        <taxon>Kalanchoe</taxon>
    </lineage>
</organism>
<dbReference type="Pfam" id="PF09169">
    <property type="entry name" value="BRCA-2_helical"/>
    <property type="match status" value="1"/>
</dbReference>
<dbReference type="Pfam" id="PF00634">
    <property type="entry name" value="BRCA2"/>
    <property type="match status" value="2"/>
</dbReference>
<dbReference type="InterPro" id="IPR015252">
    <property type="entry name" value="BRCA2_hlx"/>
</dbReference>
<evidence type="ECO:0000256" key="4">
    <source>
        <dbReference type="ARBA" id="ARBA00023172"/>
    </source>
</evidence>
<dbReference type="Proteomes" id="UP000594263">
    <property type="component" value="Unplaced"/>
</dbReference>
<name>A0A7N0VEQ9_KALFE</name>
<dbReference type="PANTHER" id="PTHR11289">
    <property type="entry name" value="BREAST CANCER TYPE 2 SUSCEPTIBILITY PROTEIN BRCA2"/>
    <property type="match status" value="1"/>
</dbReference>
<feature type="region of interest" description="Disordered" evidence="6">
    <location>
        <begin position="15"/>
        <end position="36"/>
    </location>
</feature>
<accession>A0A7N0VEQ9</accession>
<dbReference type="SUPFAM" id="SSF50249">
    <property type="entry name" value="Nucleic acid-binding proteins"/>
    <property type="match status" value="3"/>
</dbReference>